<organism evidence="1 2">
    <name type="scientific">Trifolium subterraneum</name>
    <name type="common">Subterranean clover</name>
    <dbReference type="NCBI Taxonomy" id="3900"/>
    <lineage>
        <taxon>Eukaryota</taxon>
        <taxon>Viridiplantae</taxon>
        <taxon>Streptophyta</taxon>
        <taxon>Embryophyta</taxon>
        <taxon>Tracheophyta</taxon>
        <taxon>Spermatophyta</taxon>
        <taxon>Magnoliopsida</taxon>
        <taxon>eudicotyledons</taxon>
        <taxon>Gunneridae</taxon>
        <taxon>Pentapetalae</taxon>
        <taxon>rosids</taxon>
        <taxon>fabids</taxon>
        <taxon>Fabales</taxon>
        <taxon>Fabaceae</taxon>
        <taxon>Papilionoideae</taxon>
        <taxon>50 kb inversion clade</taxon>
        <taxon>NPAAA clade</taxon>
        <taxon>Hologalegina</taxon>
        <taxon>IRL clade</taxon>
        <taxon>Trifolieae</taxon>
        <taxon>Trifolium</taxon>
    </lineage>
</organism>
<evidence type="ECO:0000313" key="2">
    <source>
        <dbReference type="Proteomes" id="UP000242715"/>
    </source>
</evidence>
<evidence type="ECO:0000313" key="1">
    <source>
        <dbReference type="EMBL" id="GAU17580.1"/>
    </source>
</evidence>
<dbReference type="AlphaFoldDB" id="A0A2Z6LJE3"/>
<dbReference type="Proteomes" id="UP000242715">
    <property type="component" value="Unassembled WGS sequence"/>
</dbReference>
<dbReference type="OrthoDB" id="1743416at2759"/>
<name>A0A2Z6LJE3_TRISU</name>
<dbReference type="SUPFAM" id="SSF49599">
    <property type="entry name" value="TRAF domain-like"/>
    <property type="match status" value="1"/>
</dbReference>
<sequence length="82" mass="9190">MNLTESNHKFSAKDNSRGFSGYSLRLSGFKDPKKGFLVKDNCIVGAEIFVSKSMLEKQVNQTVNLTSKRKCKSQVQCLKDEA</sequence>
<proteinExistence type="predicted"/>
<dbReference type="EMBL" id="DF973172">
    <property type="protein sequence ID" value="GAU17580.1"/>
    <property type="molecule type" value="Genomic_DNA"/>
</dbReference>
<keyword evidence="2" id="KW-1185">Reference proteome</keyword>
<accession>A0A2Z6LJE3</accession>
<reference evidence="2" key="1">
    <citation type="journal article" date="2017" name="Front. Plant Sci.">
        <title>Climate Clever Clovers: New Paradigm to Reduce the Environmental Footprint of Ruminants by Breeding Low Methanogenic Forages Utilizing Haplotype Variation.</title>
        <authorList>
            <person name="Kaur P."/>
            <person name="Appels R."/>
            <person name="Bayer P.E."/>
            <person name="Keeble-Gagnere G."/>
            <person name="Wang J."/>
            <person name="Hirakawa H."/>
            <person name="Shirasawa K."/>
            <person name="Vercoe P."/>
            <person name="Stefanova K."/>
            <person name="Durmic Z."/>
            <person name="Nichols P."/>
            <person name="Revell C."/>
            <person name="Isobe S.N."/>
            <person name="Edwards D."/>
            <person name="Erskine W."/>
        </authorList>
    </citation>
    <scope>NUCLEOTIDE SEQUENCE [LARGE SCALE GENOMIC DNA]</scope>
    <source>
        <strain evidence="2">cv. Daliak</strain>
    </source>
</reference>
<protein>
    <recommendedName>
        <fullName evidence="3">MATH domain-containing protein</fullName>
    </recommendedName>
</protein>
<gene>
    <name evidence="1" type="ORF">TSUD_341240</name>
</gene>
<dbReference type="InterPro" id="IPR008974">
    <property type="entry name" value="TRAF-like"/>
</dbReference>
<dbReference type="Gene3D" id="2.60.210.10">
    <property type="entry name" value="Apoptosis, Tumor Necrosis Factor Receptor Associated Protein 2, Chain A"/>
    <property type="match status" value="1"/>
</dbReference>
<evidence type="ECO:0008006" key="3">
    <source>
        <dbReference type="Google" id="ProtNLM"/>
    </source>
</evidence>